<feature type="region of interest" description="Disordered" evidence="8">
    <location>
        <begin position="534"/>
        <end position="637"/>
    </location>
</feature>
<proteinExistence type="inferred from homology"/>
<evidence type="ECO:0000256" key="1">
    <source>
        <dbReference type="ARBA" id="ARBA00004604"/>
    </source>
</evidence>
<dbReference type="SUPFAM" id="SSF52540">
    <property type="entry name" value="P-loop containing nucleoside triphosphate hydrolases"/>
    <property type="match status" value="1"/>
</dbReference>
<comment type="similarity">
    <text evidence="7">Belongs to the TRAFAC class YlqF/YawG GTPase family. NOG2 subfamily.</text>
</comment>
<evidence type="ECO:0000256" key="5">
    <source>
        <dbReference type="ARBA" id="ARBA00054763"/>
    </source>
</evidence>
<evidence type="ECO:0000256" key="8">
    <source>
        <dbReference type="SAM" id="MobiDB-lite"/>
    </source>
</evidence>
<evidence type="ECO:0000313" key="10">
    <source>
        <dbReference type="EMBL" id="GFY62097.1"/>
    </source>
</evidence>
<keyword evidence="4 7" id="KW-0539">Nucleus</keyword>
<protein>
    <recommendedName>
        <fullName evidence="7">Nucleolar GTP-binding protein 2</fullName>
    </recommendedName>
</protein>
<dbReference type="PRINTS" id="PR00326">
    <property type="entry name" value="GTP1OBG"/>
</dbReference>
<dbReference type="OrthoDB" id="444945at2759"/>
<dbReference type="CDD" id="cd01858">
    <property type="entry name" value="NGP_1"/>
    <property type="match status" value="1"/>
</dbReference>
<dbReference type="InterPro" id="IPR012971">
    <property type="entry name" value="NOG2_N_dom"/>
</dbReference>
<dbReference type="PANTHER" id="PTHR11089:SF9">
    <property type="entry name" value="NUCLEOLAR GTP-BINDING PROTEIN 2"/>
    <property type="match status" value="1"/>
</dbReference>
<dbReference type="FunFam" id="1.10.1580.10:FF:000001">
    <property type="entry name" value="Nucleolar GTP-binding protein 2"/>
    <property type="match status" value="1"/>
</dbReference>
<keyword evidence="3 7" id="KW-0342">GTP-binding</keyword>
<feature type="compositionally biased region" description="Basic residues" evidence="8">
    <location>
        <begin position="1"/>
        <end position="15"/>
    </location>
</feature>
<dbReference type="Proteomes" id="UP000886998">
    <property type="component" value="Unassembled WGS sequence"/>
</dbReference>
<dbReference type="InterPro" id="IPR006073">
    <property type="entry name" value="GTP-bd"/>
</dbReference>
<comment type="subunit">
    <text evidence="6">Interacts with LYAR and RPL23A. Interacts with the nuclear importin-beta receptor and, at a lower extent, with importin-alpha.</text>
</comment>
<organism evidence="10 11">
    <name type="scientific">Trichonephila inaurata madagascariensis</name>
    <dbReference type="NCBI Taxonomy" id="2747483"/>
    <lineage>
        <taxon>Eukaryota</taxon>
        <taxon>Metazoa</taxon>
        <taxon>Ecdysozoa</taxon>
        <taxon>Arthropoda</taxon>
        <taxon>Chelicerata</taxon>
        <taxon>Arachnida</taxon>
        <taxon>Araneae</taxon>
        <taxon>Araneomorphae</taxon>
        <taxon>Entelegynae</taxon>
        <taxon>Araneoidea</taxon>
        <taxon>Nephilidae</taxon>
        <taxon>Trichonephila</taxon>
        <taxon>Trichonephila inaurata</taxon>
    </lineage>
</organism>
<dbReference type="FunFam" id="3.40.50.300:FF:000559">
    <property type="entry name" value="Nuclear/nucleolar GTPase 2"/>
    <property type="match status" value="1"/>
</dbReference>
<dbReference type="Pfam" id="PF01926">
    <property type="entry name" value="MMR_HSR1"/>
    <property type="match status" value="1"/>
</dbReference>
<dbReference type="PROSITE" id="PS51721">
    <property type="entry name" value="G_CP"/>
    <property type="match status" value="1"/>
</dbReference>
<dbReference type="GO" id="GO:0005730">
    <property type="term" value="C:nucleolus"/>
    <property type="evidence" value="ECO:0007669"/>
    <property type="project" value="UniProtKB-SubCell"/>
</dbReference>
<reference evidence="10" key="1">
    <citation type="submission" date="2020-08" db="EMBL/GenBank/DDBJ databases">
        <title>Multicomponent nature underlies the extraordinary mechanical properties of spider dragline silk.</title>
        <authorList>
            <person name="Kono N."/>
            <person name="Nakamura H."/>
            <person name="Mori M."/>
            <person name="Yoshida Y."/>
            <person name="Ohtoshi R."/>
            <person name="Malay A.D."/>
            <person name="Moran D.A.P."/>
            <person name="Tomita M."/>
            <person name="Numata K."/>
            <person name="Arakawa K."/>
        </authorList>
    </citation>
    <scope>NUCLEOTIDE SEQUENCE</scope>
</reference>
<feature type="compositionally biased region" description="Basic and acidic residues" evidence="8">
    <location>
        <begin position="16"/>
        <end position="28"/>
    </location>
</feature>
<gene>
    <name evidence="10" type="primary">GNL2</name>
    <name evidence="10" type="ORF">TNIN_497691</name>
</gene>
<dbReference type="EMBL" id="BMAV01014062">
    <property type="protein sequence ID" value="GFY62097.1"/>
    <property type="molecule type" value="Genomic_DNA"/>
</dbReference>
<dbReference type="AlphaFoldDB" id="A0A8X6XYQ2"/>
<comment type="subcellular location">
    <subcellularLocation>
        <location evidence="1 7">Nucleus</location>
        <location evidence="1 7">Nucleolus</location>
    </subcellularLocation>
</comment>
<feature type="compositionally biased region" description="Basic and acidic residues" evidence="8">
    <location>
        <begin position="570"/>
        <end position="581"/>
    </location>
</feature>
<evidence type="ECO:0000256" key="6">
    <source>
        <dbReference type="ARBA" id="ARBA00065814"/>
    </source>
</evidence>
<comment type="function">
    <text evidence="5">GTPase that associates with pre-60S ribosomal subunits in the nucleolus and is required for their nuclear export and maturation. May promote cell proliferation possibly by increasing p53/TP53 protein levels, and consequently those of its downstream product CDKN1A/p21, and decreasing RPL23A protein levels.</text>
</comment>
<evidence type="ECO:0000256" key="7">
    <source>
        <dbReference type="RuleBase" id="RU364023"/>
    </source>
</evidence>
<dbReference type="PANTHER" id="PTHR11089">
    <property type="entry name" value="GTP-BINDING PROTEIN-RELATED"/>
    <property type="match status" value="1"/>
</dbReference>
<dbReference type="Gene3D" id="1.10.1580.10">
    <property type="match status" value="1"/>
</dbReference>
<accession>A0A8X6XYQ2</accession>
<keyword evidence="2 7" id="KW-0547">Nucleotide-binding</keyword>
<feature type="domain" description="CP-type G" evidence="9">
    <location>
        <begin position="204"/>
        <end position="365"/>
    </location>
</feature>
<keyword evidence="11" id="KW-1185">Reference proteome</keyword>
<dbReference type="Gene3D" id="3.40.50.300">
    <property type="entry name" value="P-loop containing nucleotide triphosphate hydrolases"/>
    <property type="match status" value="1"/>
</dbReference>
<comment type="caution">
    <text evidence="10">The sequence shown here is derived from an EMBL/GenBank/DDBJ whole genome shotgun (WGS) entry which is preliminary data.</text>
</comment>
<name>A0A8X6XYQ2_9ARAC</name>
<feature type="compositionally biased region" description="Basic residues" evidence="8">
    <location>
        <begin position="592"/>
        <end position="607"/>
    </location>
</feature>
<sequence>MSKTRKRDRKKRIVPKKSDHSLRPDRKPIPNGRTKGTINRLLMYKNSKPIRNKEGKIIKPAPFQKRLTSGSVARIAPSQRWFDNTKVIGQDALQKFKEELGNVMKDPYQVVMKQTTLPITLLNESGKYKRFHILDTEGFATTFGPKSQRKKPLLKTCDLEEFVNTAQESAGKYDASKDMSLNRERELKENKEMVMLKGQSKRLWNELYKVIDSSDVVIQVLDARDPMGTRSKHIEKFLKKEKPHKHLVFVLNKCDLVPPWVTQRWVTILSHEYPTMAFHASITNPFGKGALINLLKQFGKLNEDNKQISVGFIGYPNVGKSSIINTLRSKKVCKVAPIAGETKVWQYITLMRRIYLIDCPGVVYPSGNTDTEIVLKGVVRVENVKDPEDHIPELMNIVKKEYLERTYNIIDWKDPTDFLEQYAHKTGKLVKGGEPDLPTVAKMILNDFQRGKLPYFVKPPIDESKIESISDNAEEDQVGETVANEEKSENSADIDEEKESTGTSNENINDPGALEDQDFTELKLAIEFDEDDLKPLSKNADNKKTEESGKTGKSASNGDSAQEGNELDSEEKNIESLEKTKCAPSDGENSLKRKGVSNNRSKKRKKQKHDDEMEPTMGKKLSSRQKRRIMRQEKTKKIGVHFYKEKNVKNRNLNRRQRDL</sequence>
<dbReference type="Pfam" id="PF08153">
    <property type="entry name" value="NGP1NT"/>
    <property type="match status" value="1"/>
</dbReference>
<dbReference type="InterPro" id="IPR050755">
    <property type="entry name" value="TRAFAC_YlqF/YawG_RiboMat"/>
</dbReference>
<evidence type="ECO:0000256" key="3">
    <source>
        <dbReference type="ARBA" id="ARBA00023134"/>
    </source>
</evidence>
<evidence type="ECO:0000256" key="2">
    <source>
        <dbReference type="ARBA" id="ARBA00022741"/>
    </source>
</evidence>
<dbReference type="InterPro" id="IPR027417">
    <property type="entry name" value="P-loop_NTPase"/>
</dbReference>
<feature type="region of interest" description="Disordered" evidence="8">
    <location>
        <begin position="466"/>
        <end position="516"/>
    </location>
</feature>
<evidence type="ECO:0000259" key="9">
    <source>
        <dbReference type="PROSITE" id="PS51721"/>
    </source>
</evidence>
<feature type="compositionally biased region" description="Basic and acidic residues" evidence="8">
    <location>
        <begin position="540"/>
        <end position="550"/>
    </location>
</feature>
<dbReference type="InterPro" id="IPR030378">
    <property type="entry name" value="G_CP_dom"/>
</dbReference>
<evidence type="ECO:0000313" key="11">
    <source>
        <dbReference type="Proteomes" id="UP000886998"/>
    </source>
</evidence>
<dbReference type="InterPro" id="IPR024929">
    <property type="entry name" value="GNL2_CP_dom"/>
</dbReference>
<feature type="region of interest" description="Disordered" evidence="8">
    <location>
        <begin position="1"/>
        <end position="35"/>
    </location>
</feature>
<dbReference type="InterPro" id="IPR023179">
    <property type="entry name" value="GTP-bd_ortho_bundle_sf"/>
</dbReference>
<feature type="compositionally biased region" description="Polar residues" evidence="8">
    <location>
        <begin position="551"/>
        <end position="563"/>
    </location>
</feature>
<evidence type="ECO:0000256" key="4">
    <source>
        <dbReference type="ARBA" id="ARBA00023242"/>
    </source>
</evidence>
<dbReference type="GO" id="GO:0005525">
    <property type="term" value="F:GTP binding"/>
    <property type="evidence" value="ECO:0007669"/>
    <property type="project" value="UniProtKB-KW"/>
</dbReference>